<sequence length="150" mass="16099">MADSVPPRSLDSLLNQSTPYAPQSQEEQARRLAAASPAGAADPGAAPERSAPRPERHLSELSTAFVPTVREAGPNDRPEYQLREMVDGTAGLAVYTSLELLKERLGADQPWAEAPLIELLYIVGRDKIGVVLNPHLMTDEATDEAAEGTV</sequence>
<organism evidence="3 4">
    <name type="scientific">Actinocorallia libanotica</name>
    <dbReference type="NCBI Taxonomy" id="46162"/>
    <lineage>
        <taxon>Bacteria</taxon>
        <taxon>Bacillati</taxon>
        <taxon>Actinomycetota</taxon>
        <taxon>Actinomycetes</taxon>
        <taxon>Streptosporangiales</taxon>
        <taxon>Thermomonosporaceae</taxon>
        <taxon>Actinocorallia</taxon>
    </lineage>
</organism>
<feature type="compositionally biased region" description="Low complexity" evidence="1">
    <location>
        <begin position="33"/>
        <end position="47"/>
    </location>
</feature>
<dbReference type="RefSeq" id="WP_344240277.1">
    <property type="nucleotide sequence ID" value="NZ_BAAAHH010000008.1"/>
</dbReference>
<dbReference type="EMBL" id="BAAAHH010000008">
    <property type="protein sequence ID" value="GAA0949071.1"/>
    <property type="molecule type" value="Genomic_DNA"/>
</dbReference>
<feature type="compositionally biased region" description="Basic and acidic residues" evidence="1">
    <location>
        <begin position="50"/>
        <end position="59"/>
    </location>
</feature>
<feature type="domain" description="SseB protein N-terminal" evidence="2">
    <location>
        <begin position="62"/>
        <end position="135"/>
    </location>
</feature>
<dbReference type="Proteomes" id="UP001500665">
    <property type="component" value="Unassembled WGS sequence"/>
</dbReference>
<evidence type="ECO:0000256" key="1">
    <source>
        <dbReference type="SAM" id="MobiDB-lite"/>
    </source>
</evidence>
<evidence type="ECO:0000313" key="4">
    <source>
        <dbReference type="Proteomes" id="UP001500665"/>
    </source>
</evidence>
<dbReference type="InterPro" id="IPR009839">
    <property type="entry name" value="SseB_N"/>
</dbReference>
<dbReference type="Pfam" id="PF07179">
    <property type="entry name" value="SseB"/>
    <property type="match status" value="1"/>
</dbReference>
<evidence type="ECO:0000259" key="2">
    <source>
        <dbReference type="Pfam" id="PF07179"/>
    </source>
</evidence>
<feature type="region of interest" description="Disordered" evidence="1">
    <location>
        <begin position="1"/>
        <end position="77"/>
    </location>
</feature>
<reference evidence="3 4" key="1">
    <citation type="journal article" date="2019" name="Int. J. Syst. Evol. Microbiol.">
        <title>The Global Catalogue of Microorganisms (GCM) 10K type strain sequencing project: providing services to taxonomists for standard genome sequencing and annotation.</title>
        <authorList>
            <consortium name="The Broad Institute Genomics Platform"/>
            <consortium name="The Broad Institute Genome Sequencing Center for Infectious Disease"/>
            <person name="Wu L."/>
            <person name="Ma J."/>
        </authorList>
    </citation>
    <scope>NUCLEOTIDE SEQUENCE [LARGE SCALE GENOMIC DNA]</scope>
    <source>
        <strain evidence="3 4">JCM 10696</strain>
    </source>
</reference>
<accession>A0ABN1QY71</accession>
<evidence type="ECO:0000313" key="3">
    <source>
        <dbReference type="EMBL" id="GAA0949071.1"/>
    </source>
</evidence>
<keyword evidence="4" id="KW-1185">Reference proteome</keyword>
<protein>
    <recommendedName>
        <fullName evidence="2">SseB protein N-terminal domain-containing protein</fullName>
    </recommendedName>
</protein>
<feature type="compositionally biased region" description="Polar residues" evidence="1">
    <location>
        <begin position="12"/>
        <end position="26"/>
    </location>
</feature>
<proteinExistence type="predicted"/>
<name>A0ABN1QY71_9ACTN</name>
<comment type="caution">
    <text evidence="3">The sequence shown here is derived from an EMBL/GenBank/DDBJ whole genome shotgun (WGS) entry which is preliminary data.</text>
</comment>
<gene>
    <name evidence="3" type="ORF">GCM10009550_26010</name>
</gene>